<dbReference type="Gene3D" id="2.40.30.10">
    <property type="entry name" value="Translation factors"/>
    <property type="match status" value="1"/>
</dbReference>
<dbReference type="Proteomes" id="UP001254257">
    <property type="component" value="Unassembled WGS sequence"/>
</dbReference>
<dbReference type="RefSeq" id="WP_316018350.1">
    <property type="nucleotide sequence ID" value="NZ_JAWDID010000013.1"/>
</dbReference>
<name>A0ABU3S6T9_9HYPH</name>
<dbReference type="Gene3D" id="3.40.50.80">
    <property type="entry name" value="Nucleotide-binding domain of ferredoxin-NADP reductase (FNR) module"/>
    <property type="match status" value="1"/>
</dbReference>
<evidence type="ECO:0000256" key="1">
    <source>
        <dbReference type="ARBA" id="ARBA00035644"/>
    </source>
</evidence>
<dbReference type="InterPro" id="IPR014543">
    <property type="entry name" value="UCP028291"/>
</dbReference>
<dbReference type="InterPro" id="IPR017927">
    <property type="entry name" value="FAD-bd_FR_type"/>
</dbReference>
<dbReference type="InterPro" id="IPR017938">
    <property type="entry name" value="Riboflavin_synthase-like_b-brl"/>
</dbReference>
<keyword evidence="4" id="KW-1185">Reference proteome</keyword>
<dbReference type="Pfam" id="PF08021">
    <property type="entry name" value="FAD_binding_9"/>
    <property type="match status" value="1"/>
</dbReference>
<comment type="caution">
    <text evidence="3">The sequence shown here is derived from an EMBL/GenBank/DDBJ whole genome shotgun (WGS) entry which is preliminary data.</text>
</comment>
<dbReference type="PANTHER" id="PTHR30157:SF0">
    <property type="entry name" value="NADPH-DEPENDENT FERRIC-CHELATE REDUCTASE"/>
    <property type="match status" value="1"/>
</dbReference>
<dbReference type="SUPFAM" id="SSF63380">
    <property type="entry name" value="Riboflavin synthase domain-like"/>
    <property type="match status" value="1"/>
</dbReference>
<dbReference type="InterPro" id="IPR039261">
    <property type="entry name" value="FNR_nucleotide-bd"/>
</dbReference>
<dbReference type="InterPro" id="IPR039374">
    <property type="entry name" value="SIP_fam"/>
</dbReference>
<evidence type="ECO:0000259" key="2">
    <source>
        <dbReference type="PROSITE" id="PS51384"/>
    </source>
</evidence>
<evidence type="ECO:0000313" key="3">
    <source>
        <dbReference type="EMBL" id="MDU0340484.1"/>
    </source>
</evidence>
<sequence length="350" mass="38028">MSAAPMLTTTAHVALKEPELMLRKLISVFAEYSTVVGSAPSCRLETRAGSVALTAGADALAIRIDASSQHALFALRAALAERLLSLSQDDRPSLLWAGAGAAEREIPSFKAVSVARARNITPSMRRITLACDDISHFERDGMHVSVLIPPSGRMPVWPRVGEDGRVIWPVGGDELARRTYSIRRIDREASELDIDVVLHGDSPGATWARTARAGDPIGLIGPSGGELPAADWYLLAGDETALPAIARIAEELPAKARATILLEVPNLEECQMISTRAHLDVHWLPRNGAPAGTTSLLETAIRSLAWPKCGAPYVLVGCEKRSAREIRAFLRRDRGMVKDRHLVVGYWQRF</sequence>
<dbReference type="PROSITE" id="PS51384">
    <property type="entry name" value="FAD_FR"/>
    <property type="match status" value="1"/>
</dbReference>
<dbReference type="InterPro" id="IPR007037">
    <property type="entry name" value="SIP_rossman_dom"/>
</dbReference>
<evidence type="ECO:0000313" key="4">
    <source>
        <dbReference type="Proteomes" id="UP001254257"/>
    </source>
</evidence>
<reference evidence="3 4" key="1">
    <citation type="submission" date="2023-09" db="EMBL/GenBank/DDBJ databases">
        <title>Whole genome shotgun sequencing (WGS) of Bosea sp. ZW T0_25, isolated from stored onions (Allium cepa).</title>
        <authorList>
            <person name="Stoll D.A."/>
            <person name="Huch M."/>
        </authorList>
    </citation>
    <scope>NUCLEOTIDE SEQUENCE [LARGE SCALE GENOMIC DNA]</scope>
    <source>
        <strain evidence="3 4">ZW T0_25</strain>
    </source>
</reference>
<feature type="domain" description="FAD-binding FR-type" evidence="2">
    <location>
        <begin position="107"/>
        <end position="229"/>
    </location>
</feature>
<dbReference type="InterPro" id="IPR013113">
    <property type="entry name" value="SIP_FAD-bd"/>
</dbReference>
<dbReference type="Pfam" id="PF04954">
    <property type="entry name" value="SIP"/>
    <property type="match status" value="1"/>
</dbReference>
<proteinExistence type="inferred from homology"/>
<protein>
    <submittedName>
        <fullName evidence="3">Siderophore-interacting protein</fullName>
    </submittedName>
</protein>
<dbReference type="Pfam" id="PF09981">
    <property type="entry name" value="DUF2218"/>
    <property type="match status" value="1"/>
</dbReference>
<comment type="similarity">
    <text evidence="1">Belongs to the SIP oxidoreductase family.</text>
</comment>
<dbReference type="CDD" id="cd06193">
    <property type="entry name" value="siderophore_interacting"/>
    <property type="match status" value="1"/>
</dbReference>
<organism evidence="3 4">
    <name type="scientific">Bosea rubneri</name>
    <dbReference type="NCBI Taxonomy" id="3075434"/>
    <lineage>
        <taxon>Bacteria</taxon>
        <taxon>Pseudomonadati</taxon>
        <taxon>Pseudomonadota</taxon>
        <taxon>Alphaproteobacteria</taxon>
        <taxon>Hyphomicrobiales</taxon>
        <taxon>Boseaceae</taxon>
        <taxon>Bosea</taxon>
    </lineage>
</organism>
<dbReference type="PANTHER" id="PTHR30157">
    <property type="entry name" value="FERRIC REDUCTASE, NADPH-DEPENDENT"/>
    <property type="match status" value="1"/>
</dbReference>
<dbReference type="EMBL" id="JAWDID010000013">
    <property type="protein sequence ID" value="MDU0340484.1"/>
    <property type="molecule type" value="Genomic_DNA"/>
</dbReference>
<accession>A0ABU3S6T9</accession>
<gene>
    <name evidence="3" type="ORF">RKE40_11350</name>
</gene>
<dbReference type="Gene3D" id="3.30.310.50">
    <property type="entry name" value="Alpha-D-phosphohexomutase, C-terminal domain"/>
    <property type="match status" value="1"/>
</dbReference>